<dbReference type="SUPFAM" id="SSF52283">
    <property type="entry name" value="Formate/glycerate dehydrogenase catalytic domain-like"/>
    <property type="match status" value="1"/>
</dbReference>
<evidence type="ECO:0000313" key="2">
    <source>
        <dbReference type="Proteomes" id="UP000315400"/>
    </source>
</evidence>
<organism evidence="1 2">
    <name type="scientific">Spiribacter salinus</name>
    <dbReference type="NCBI Taxonomy" id="1335746"/>
    <lineage>
        <taxon>Bacteria</taxon>
        <taxon>Pseudomonadati</taxon>
        <taxon>Pseudomonadota</taxon>
        <taxon>Gammaproteobacteria</taxon>
        <taxon>Chromatiales</taxon>
        <taxon>Ectothiorhodospiraceae</taxon>
        <taxon>Spiribacter</taxon>
    </lineage>
</organism>
<dbReference type="EMBL" id="VIFK01000030">
    <property type="protein sequence ID" value="TQE99974.1"/>
    <property type="molecule type" value="Genomic_DNA"/>
</dbReference>
<evidence type="ECO:0000313" key="1">
    <source>
        <dbReference type="EMBL" id="TQE99974.1"/>
    </source>
</evidence>
<dbReference type="InterPro" id="IPR000043">
    <property type="entry name" value="Adenosylhomocysteinase-like"/>
</dbReference>
<name>A0A540VT84_9GAMM</name>
<comment type="caution">
    <text evidence="1">The sequence shown here is derived from an EMBL/GenBank/DDBJ whole genome shotgun (WGS) entry which is preliminary data.</text>
</comment>
<proteinExistence type="predicted"/>
<gene>
    <name evidence="1" type="ORF">FKY71_05920</name>
</gene>
<accession>A0A540VT84</accession>
<dbReference type="AlphaFoldDB" id="A0A540VT84"/>
<protein>
    <submittedName>
        <fullName evidence="1">Adenosylhomocysteinase</fullName>
    </submittedName>
</protein>
<sequence>MNAVVETKLSGSIIADASLAPFGRREMDIAETEMPGLMALREKYAGE</sequence>
<dbReference type="Proteomes" id="UP000315400">
    <property type="component" value="Unassembled WGS sequence"/>
</dbReference>
<reference evidence="1 2" key="1">
    <citation type="submission" date="2019-06" db="EMBL/GenBank/DDBJ databases">
        <title>Metagenome assembled Genome of Spiribacter salinus SL48-SHIP from the microbial mat of Salt Lake 48 (Novosibirsk region, Russia).</title>
        <authorList>
            <person name="Shipova A."/>
            <person name="Rozanov A.S."/>
            <person name="Bryanskaya A.V."/>
            <person name="Peltek S.E."/>
        </authorList>
    </citation>
    <scope>NUCLEOTIDE SEQUENCE [LARGE SCALE GENOMIC DNA]</scope>
    <source>
        <strain evidence="1">SL48-SHIP-2</strain>
    </source>
</reference>
<dbReference type="Gene3D" id="3.40.50.1480">
    <property type="entry name" value="Adenosylhomocysteinase-like"/>
    <property type="match status" value="1"/>
</dbReference>
<dbReference type="Pfam" id="PF05221">
    <property type="entry name" value="AdoHcyase"/>
    <property type="match status" value="1"/>
</dbReference>
<feature type="non-terminal residue" evidence="1">
    <location>
        <position position="47"/>
    </location>
</feature>
<dbReference type="InterPro" id="IPR042172">
    <property type="entry name" value="Adenosylhomocyst_ase-like_sf"/>
</dbReference>